<dbReference type="InterPro" id="IPR034076">
    <property type="entry name" value="R3H_NF-X1"/>
</dbReference>
<feature type="domain" description="PHD-type" evidence="19">
    <location>
        <begin position="469"/>
        <end position="532"/>
    </location>
</feature>
<dbReference type="InterPro" id="IPR000967">
    <property type="entry name" value="Znf_NFX1"/>
</dbReference>
<dbReference type="Gene3D" id="3.30.1370.50">
    <property type="entry name" value="R3H-like domain"/>
    <property type="match status" value="1"/>
</dbReference>
<reference evidence="22" key="1">
    <citation type="journal article" date="2022" name="bioRxiv">
        <title>Sequencing and chromosome-scale assembly of the giantPleurodeles waltlgenome.</title>
        <authorList>
            <person name="Brown T."/>
            <person name="Elewa A."/>
            <person name="Iarovenko S."/>
            <person name="Subramanian E."/>
            <person name="Araus A.J."/>
            <person name="Petzold A."/>
            <person name="Susuki M."/>
            <person name="Suzuki K.-i.T."/>
            <person name="Hayashi T."/>
            <person name="Toyoda A."/>
            <person name="Oliveira C."/>
            <person name="Osipova E."/>
            <person name="Leigh N.D."/>
            <person name="Simon A."/>
            <person name="Yun M.H."/>
        </authorList>
    </citation>
    <scope>NUCLEOTIDE SEQUENCE</scope>
    <source>
        <strain evidence="22">20211129_DDA</strain>
        <tissue evidence="22">Liver</tissue>
    </source>
</reference>
<dbReference type="Proteomes" id="UP001066276">
    <property type="component" value="Chromosome 2_1"/>
</dbReference>
<accession>A0AAV7VR31</accession>
<dbReference type="SMART" id="SM00438">
    <property type="entry name" value="ZnF_NFX"/>
    <property type="match status" value="9"/>
</dbReference>
<sequence>MYYSRRHHGDYDAYGVDRLHLPTRKGIARRKNLRIQYDAWGKILRQSYNMPGANLGRNQQAATETGITNKPARNHSFQNQRWQRSKSERLHNRNHARQPPGDGATRLDFRESSALADWRAKFREHSDLCSSESEKEVMNADSRGAKPKKLTHVAGGSVRGPRDKTKLFYDRSKRPVPKQKDEEMFENIPPEDLAKPATLDTSLGKGNFDGYTGISSDQKRYPFANKKYPRDSVLWNKPQSDDEIWKTGELQRSRSMKVSKSRPESFLTKEKKDDRRKHSPPNTGDQEPVPTVQAQRVSDADSRAHKSSDSETRVHSYRAVDTETRAHYHRASDTEPRSHSYRSIDTETRVHTHRASDIETRAPSYRVSDVDGRAHTHRVSDVEGRAHTHRVPEPDAQAYSHRVSDNINNAPSQRMADADKLSGRKYPIQDNAPKSFHSGRTQQWKKQSEVPKNKETHTGSLIEQLTAEKYECMVCCEVVRVMAPVWSCQSCYHVFHLNCIKKWARSPASQAEGLIPGADGSSGWRCPACQNVSARVPSTYTCFCGKVKNPEWNRNEIPHSCGELCSKRRSGQDCPHSCNILCHPGPCPSCPAFVTKACECGRTSHSIRCGQASIIHCSNVCGNLLNCGEHNCTQVCHAGKCQPCQQMIHQACYCGGSSRDVPCGTGKDNYDGFGNFSCQKHCGKKLNCGRHGCTEVCHPQPCQPCPRLPQVVRFCPCGQTPLSKLLELGCVDRKTCTDPIPSCGKTCGKPLPCGSQDFIHTCENLCHEGECGNCSRTSNISCRCGFKSKEVPCAVIRNEADLTFLCDKRCSKKRQCGRHKCNEICCVDKEHKCSLICGHKLNCGLHRCEEPCHRGNCQTCWQTSFDELTCYCGESVIFPPVACGTRPPECKNPCTRKHECDHPVFHSCHSEEKCPPCTYLTQKWCMGKHELRSNIPCHLTDISCGLHCNQILNCGMHKCKRICHKGECLIEEDCKQPCTIARPDCSHPCMAPCHPSLPCPTTSCNAKVELHCECGRRKENMICSEASCAYQRIAAISMATKLTDMQLGDSVDIGRLITKKEMKQTRLQCDEECFALERNRRFAEALNIDESTDVFNVRSAGSKYSDSLKDDARKDLKFVGEIEKEIKTLVEAVNKGKQSKKSHCFPPMNRDHRKVIHDLAEVYGVESVSYDNEPKRNVVITAVKGKSLCPSVPLMTVLEREMQTRPPPPIPHFRQTSDRYAPLT</sequence>
<evidence type="ECO:0000256" key="8">
    <source>
        <dbReference type="ARBA" id="ARBA00022771"/>
    </source>
</evidence>
<feature type="compositionally biased region" description="Basic and acidic residues" evidence="18">
    <location>
        <begin position="368"/>
        <end position="393"/>
    </location>
</feature>
<feature type="compositionally biased region" description="Basic and acidic residues" evidence="18">
    <location>
        <begin position="298"/>
        <end position="360"/>
    </location>
</feature>
<feature type="compositionally biased region" description="Basic and acidic residues" evidence="18">
    <location>
        <begin position="446"/>
        <end position="455"/>
    </location>
</feature>
<dbReference type="SUPFAM" id="SSF82708">
    <property type="entry name" value="R3H domain"/>
    <property type="match status" value="1"/>
</dbReference>
<keyword evidence="11" id="KW-0805">Transcription regulation</keyword>
<evidence type="ECO:0000256" key="12">
    <source>
        <dbReference type="ARBA" id="ARBA00023125"/>
    </source>
</evidence>
<comment type="subcellular location">
    <subcellularLocation>
        <location evidence="1">Nucleus</location>
    </subcellularLocation>
</comment>
<feature type="region of interest" description="Disordered" evidence="18">
    <location>
        <begin position="1202"/>
        <end position="1224"/>
    </location>
</feature>
<dbReference type="FunFam" id="3.30.1370.50:FF:000003">
    <property type="entry name" value="Transcriptional repressor NF-X1 isoform 1"/>
    <property type="match status" value="1"/>
</dbReference>
<evidence type="ECO:0000256" key="18">
    <source>
        <dbReference type="SAM" id="MobiDB-lite"/>
    </source>
</evidence>
<evidence type="ECO:0000256" key="1">
    <source>
        <dbReference type="ARBA" id="ARBA00004123"/>
    </source>
</evidence>
<evidence type="ECO:0000256" key="7">
    <source>
        <dbReference type="ARBA" id="ARBA00022737"/>
    </source>
</evidence>
<gene>
    <name evidence="22" type="ORF">NDU88_006606</name>
</gene>
<dbReference type="Pfam" id="PF01424">
    <property type="entry name" value="R3H"/>
    <property type="match status" value="1"/>
</dbReference>
<evidence type="ECO:0000259" key="19">
    <source>
        <dbReference type="PROSITE" id="PS50016"/>
    </source>
</evidence>
<comment type="similarity">
    <text evidence="2">Belongs to the NFX1 family.</text>
</comment>
<dbReference type="InterPro" id="IPR034078">
    <property type="entry name" value="NFX1_fam"/>
</dbReference>
<dbReference type="GO" id="GO:0005634">
    <property type="term" value="C:nucleus"/>
    <property type="evidence" value="ECO:0007669"/>
    <property type="project" value="UniProtKB-SubCell"/>
</dbReference>
<feature type="domain" description="R3H" evidence="21">
    <location>
        <begin position="1116"/>
        <end position="1184"/>
    </location>
</feature>
<dbReference type="GO" id="GO:0000122">
    <property type="term" value="P:negative regulation of transcription by RNA polymerase II"/>
    <property type="evidence" value="ECO:0007669"/>
    <property type="project" value="UniProtKB-ARBA"/>
</dbReference>
<keyword evidence="7" id="KW-0677">Repeat</keyword>
<feature type="region of interest" description="Disordered" evidence="18">
    <location>
        <begin position="130"/>
        <end position="201"/>
    </location>
</feature>
<dbReference type="EMBL" id="JANPWB010000003">
    <property type="protein sequence ID" value="KAJ1202811.1"/>
    <property type="molecule type" value="Genomic_DNA"/>
</dbReference>
<evidence type="ECO:0000256" key="17">
    <source>
        <dbReference type="PROSITE-ProRule" id="PRU00175"/>
    </source>
</evidence>
<comment type="caution">
    <text evidence="22">The sequence shown here is derived from an EMBL/GenBank/DDBJ whole genome shotgun (WGS) entry which is preliminary data.</text>
</comment>
<evidence type="ECO:0000259" key="21">
    <source>
        <dbReference type="PROSITE" id="PS51061"/>
    </source>
</evidence>
<name>A0AAV7VR31_PLEWA</name>
<keyword evidence="5" id="KW-0808">Transferase</keyword>
<evidence type="ECO:0000256" key="14">
    <source>
        <dbReference type="ARBA" id="ARBA00023242"/>
    </source>
</evidence>
<evidence type="ECO:0000256" key="13">
    <source>
        <dbReference type="ARBA" id="ARBA00023163"/>
    </source>
</evidence>
<evidence type="ECO:0000259" key="20">
    <source>
        <dbReference type="PROSITE" id="PS50089"/>
    </source>
</evidence>
<keyword evidence="14" id="KW-0539">Nucleus</keyword>
<feature type="compositionally biased region" description="Basic and acidic residues" evidence="18">
    <location>
        <begin position="160"/>
        <end position="182"/>
    </location>
</feature>
<dbReference type="SUPFAM" id="SSF57850">
    <property type="entry name" value="RING/U-box"/>
    <property type="match status" value="1"/>
</dbReference>
<dbReference type="GO" id="GO:0000981">
    <property type="term" value="F:DNA-binding transcription factor activity, RNA polymerase II-specific"/>
    <property type="evidence" value="ECO:0007669"/>
    <property type="project" value="TreeGrafter"/>
</dbReference>
<dbReference type="PROSITE" id="PS50089">
    <property type="entry name" value="ZF_RING_2"/>
    <property type="match status" value="1"/>
</dbReference>
<feature type="region of interest" description="Disordered" evidence="18">
    <location>
        <begin position="246"/>
        <end position="399"/>
    </location>
</feature>
<keyword evidence="13" id="KW-0804">Transcription</keyword>
<dbReference type="SMART" id="SM00393">
    <property type="entry name" value="R3H"/>
    <property type="match status" value="1"/>
</dbReference>
<dbReference type="CDD" id="cd06008">
    <property type="entry name" value="NF-X1-zinc-finger"/>
    <property type="match status" value="6"/>
</dbReference>
<evidence type="ECO:0000313" key="22">
    <source>
        <dbReference type="EMBL" id="KAJ1202811.1"/>
    </source>
</evidence>
<keyword evidence="8 17" id="KW-0863">Zinc-finger</keyword>
<keyword evidence="10" id="KW-0862">Zinc</keyword>
<dbReference type="GO" id="GO:0000977">
    <property type="term" value="F:RNA polymerase II transcription regulatory region sequence-specific DNA binding"/>
    <property type="evidence" value="ECO:0007669"/>
    <property type="project" value="TreeGrafter"/>
</dbReference>
<dbReference type="CDD" id="cd16696">
    <property type="entry name" value="RING-CH-C4HC3_NFX1"/>
    <property type="match status" value="1"/>
</dbReference>
<evidence type="ECO:0000256" key="6">
    <source>
        <dbReference type="ARBA" id="ARBA00022723"/>
    </source>
</evidence>
<dbReference type="InterPro" id="IPR001841">
    <property type="entry name" value="Znf_RING"/>
</dbReference>
<proteinExistence type="inferred from homology"/>
<dbReference type="PANTHER" id="PTHR12360">
    <property type="entry name" value="NUCLEAR TRANSCRIPTION FACTOR, X-BOX BINDING 1 NFX1"/>
    <property type="match status" value="1"/>
</dbReference>
<dbReference type="InterPro" id="IPR001374">
    <property type="entry name" value="R3H_dom"/>
</dbReference>
<dbReference type="InterPro" id="IPR019787">
    <property type="entry name" value="Znf_PHD-finger"/>
</dbReference>
<evidence type="ECO:0000256" key="15">
    <source>
        <dbReference type="ARBA" id="ARBA00072498"/>
    </source>
</evidence>
<feature type="region of interest" description="Disordered" evidence="18">
    <location>
        <begin position="424"/>
        <end position="455"/>
    </location>
</feature>
<evidence type="ECO:0000313" key="23">
    <source>
        <dbReference type="Proteomes" id="UP001066276"/>
    </source>
</evidence>
<dbReference type="PROSITE" id="PS50016">
    <property type="entry name" value="ZF_PHD_2"/>
    <property type="match status" value="1"/>
</dbReference>
<keyword evidence="9" id="KW-0833">Ubl conjugation pathway</keyword>
<evidence type="ECO:0000256" key="4">
    <source>
        <dbReference type="ARBA" id="ARBA00022553"/>
    </source>
</evidence>
<dbReference type="GO" id="GO:0008270">
    <property type="term" value="F:zinc ion binding"/>
    <property type="evidence" value="ECO:0007669"/>
    <property type="project" value="UniProtKB-KW"/>
</dbReference>
<dbReference type="Pfam" id="PF01422">
    <property type="entry name" value="zf-NF-X1"/>
    <property type="match status" value="7"/>
</dbReference>
<dbReference type="InterPro" id="IPR036867">
    <property type="entry name" value="R3H_dom_sf"/>
</dbReference>
<organism evidence="22 23">
    <name type="scientific">Pleurodeles waltl</name>
    <name type="common">Iberian ribbed newt</name>
    <dbReference type="NCBI Taxonomy" id="8319"/>
    <lineage>
        <taxon>Eukaryota</taxon>
        <taxon>Metazoa</taxon>
        <taxon>Chordata</taxon>
        <taxon>Craniata</taxon>
        <taxon>Vertebrata</taxon>
        <taxon>Euteleostomi</taxon>
        <taxon>Amphibia</taxon>
        <taxon>Batrachia</taxon>
        <taxon>Caudata</taxon>
        <taxon>Salamandroidea</taxon>
        <taxon>Salamandridae</taxon>
        <taxon>Pleurodelinae</taxon>
        <taxon>Pleurodeles</taxon>
    </lineage>
</organism>
<keyword evidence="23" id="KW-1185">Reference proteome</keyword>
<dbReference type="CDD" id="cd02643">
    <property type="entry name" value="R3H_NF-X1"/>
    <property type="match status" value="1"/>
</dbReference>
<evidence type="ECO:0000256" key="9">
    <source>
        <dbReference type="ARBA" id="ARBA00022786"/>
    </source>
</evidence>
<feature type="region of interest" description="Disordered" evidence="18">
    <location>
        <begin position="67"/>
        <end position="107"/>
    </location>
</feature>
<dbReference type="AlphaFoldDB" id="A0AAV7VR31"/>
<keyword evidence="12" id="KW-0238">DNA-binding</keyword>
<dbReference type="PANTHER" id="PTHR12360:SF12">
    <property type="entry name" value="TRANSCRIPTIONAL REPRESSOR NF-X1"/>
    <property type="match status" value="1"/>
</dbReference>
<feature type="domain" description="RING-type" evidence="20">
    <location>
        <begin position="472"/>
        <end position="530"/>
    </location>
</feature>
<protein>
    <recommendedName>
        <fullName evidence="15">Transcriptional repressor NF-X1</fullName>
    </recommendedName>
    <alternativeName>
        <fullName evidence="16">Nuclear transcription factor, X box-binding protein 1</fullName>
    </alternativeName>
</protein>
<evidence type="ECO:0000256" key="3">
    <source>
        <dbReference type="ARBA" id="ARBA00022491"/>
    </source>
</evidence>
<dbReference type="PROSITE" id="PS51061">
    <property type="entry name" value="R3H"/>
    <property type="match status" value="1"/>
</dbReference>
<evidence type="ECO:0000256" key="11">
    <source>
        <dbReference type="ARBA" id="ARBA00023015"/>
    </source>
</evidence>
<evidence type="ECO:0000256" key="5">
    <source>
        <dbReference type="ARBA" id="ARBA00022679"/>
    </source>
</evidence>
<evidence type="ECO:0000256" key="16">
    <source>
        <dbReference type="ARBA" id="ARBA00078536"/>
    </source>
</evidence>
<keyword evidence="3" id="KW-0678">Repressor</keyword>
<keyword evidence="6" id="KW-0479">Metal-binding</keyword>
<feature type="compositionally biased region" description="Basic and acidic residues" evidence="18">
    <location>
        <begin position="261"/>
        <end position="273"/>
    </location>
</feature>
<dbReference type="GO" id="GO:0016740">
    <property type="term" value="F:transferase activity"/>
    <property type="evidence" value="ECO:0007669"/>
    <property type="project" value="UniProtKB-KW"/>
</dbReference>
<evidence type="ECO:0000256" key="10">
    <source>
        <dbReference type="ARBA" id="ARBA00022833"/>
    </source>
</evidence>
<evidence type="ECO:0000256" key="2">
    <source>
        <dbReference type="ARBA" id="ARBA00007269"/>
    </source>
</evidence>
<keyword evidence="4" id="KW-0597">Phosphoprotein</keyword>